<dbReference type="AlphaFoldDB" id="A0A7W8JA94"/>
<proteinExistence type="predicted"/>
<dbReference type="Proteomes" id="UP000569092">
    <property type="component" value="Unassembled WGS sequence"/>
</dbReference>
<organism evidence="1 2">
    <name type="scientific">Tunturiibacter lichenicola</name>
    <dbReference type="NCBI Taxonomy" id="2051959"/>
    <lineage>
        <taxon>Bacteria</taxon>
        <taxon>Pseudomonadati</taxon>
        <taxon>Acidobacteriota</taxon>
        <taxon>Terriglobia</taxon>
        <taxon>Terriglobales</taxon>
        <taxon>Acidobacteriaceae</taxon>
        <taxon>Tunturiibacter</taxon>
    </lineage>
</organism>
<sequence>MVRFGIHTTQAYGFGLENAHNPERKYPVPWGKRKKLRGEKHENNVTLLKNCLLSGNFRSIRTSDGALQPTPPTTVRNYNDLLIEQALAFRATEKYAKPTGYPRCV</sequence>
<evidence type="ECO:0000313" key="1">
    <source>
        <dbReference type="EMBL" id="MBB5345281.1"/>
    </source>
</evidence>
<dbReference type="EMBL" id="JACHDZ010000005">
    <property type="protein sequence ID" value="MBB5345281.1"/>
    <property type="molecule type" value="Genomic_DNA"/>
</dbReference>
<reference evidence="1 2" key="1">
    <citation type="submission" date="2020-08" db="EMBL/GenBank/DDBJ databases">
        <title>Genomic Encyclopedia of Type Strains, Phase IV (KMG-V): Genome sequencing to study the core and pangenomes of soil and plant-associated prokaryotes.</title>
        <authorList>
            <person name="Whitman W."/>
        </authorList>
    </citation>
    <scope>NUCLEOTIDE SEQUENCE [LARGE SCALE GENOMIC DNA]</scope>
    <source>
        <strain evidence="1 2">M8US30</strain>
    </source>
</reference>
<gene>
    <name evidence="1" type="ORF">HDF10_003272</name>
</gene>
<accession>A0A7W8JA94</accession>
<protein>
    <submittedName>
        <fullName evidence="1">Uncharacterized protein</fullName>
    </submittedName>
</protein>
<comment type="caution">
    <text evidence="1">The sequence shown here is derived from an EMBL/GenBank/DDBJ whole genome shotgun (WGS) entry which is preliminary data.</text>
</comment>
<evidence type="ECO:0000313" key="2">
    <source>
        <dbReference type="Proteomes" id="UP000569092"/>
    </source>
</evidence>
<name>A0A7W8JA94_9BACT</name>